<sequence>MDINDLINREDRPAALEEYLQRNRIISLSWLGRASRKPKLQLLPPIP</sequence>
<protein>
    <submittedName>
        <fullName evidence="1">Uncharacterized protein</fullName>
    </submittedName>
</protein>
<organism evidence="1 2">
    <name type="scientific">Trifolium medium</name>
    <dbReference type="NCBI Taxonomy" id="97028"/>
    <lineage>
        <taxon>Eukaryota</taxon>
        <taxon>Viridiplantae</taxon>
        <taxon>Streptophyta</taxon>
        <taxon>Embryophyta</taxon>
        <taxon>Tracheophyta</taxon>
        <taxon>Spermatophyta</taxon>
        <taxon>Magnoliopsida</taxon>
        <taxon>eudicotyledons</taxon>
        <taxon>Gunneridae</taxon>
        <taxon>Pentapetalae</taxon>
        <taxon>rosids</taxon>
        <taxon>fabids</taxon>
        <taxon>Fabales</taxon>
        <taxon>Fabaceae</taxon>
        <taxon>Papilionoideae</taxon>
        <taxon>50 kb inversion clade</taxon>
        <taxon>NPAAA clade</taxon>
        <taxon>Hologalegina</taxon>
        <taxon>IRL clade</taxon>
        <taxon>Trifolieae</taxon>
        <taxon>Trifolium</taxon>
    </lineage>
</organism>
<evidence type="ECO:0000313" key="1">
    <source>
        <dbReference type="EMBL" id="MCI53598.1"/>
    </source>
</evidence>
<name>A0A392SXN1_9FABA</name>
<comment type="caution">
    <text evidence="1">The sequence shown here is derived from an EMBL/GenBank/DDBJ whole genome shotgun (WGS) entry which is preliminary data.</text>
</comment>
<dbReference type="AlphaFoldDB" id="A0A392SXN1"/>
<proteinExistence type="predicted"/>
<dbReference type="EMBL" id="LXQA010465792">
    <property type="protein sequence ID" value="MCI53598.1"/>
    <property type="molecule type" value="Genomic_DNA"/>
</dbReference>
<reference evidence="1 2" key="1">
    <citation type="journal article" date="2018" name="Front. Plant Sci.">
        <title>Red Clover (Trifolium pratense) and Zigzag Clover (T. medium) - A Picture of Genomic Similarities and Differences.</title>
        <authorList>
            <person name="Dluhosova J."/>
            <person name="Istvanek J."/>
            <person name="Nedelnik J."/>
            <person name="Repkova J."/>
        </authorList>
    </citation>
    <scope>NUCLEOTIDE SEQUENCE [LARGE SCALE GENOMIC DNA]</scope>
    <source>
        <strain evidence="2">cv. 10/8</strain>
        <tissue evidence="1">Leaf</tissue>
    </source>
</reference>
<accession>A0A392SXN1</accession>
<keyword evidence="2" id="KW-1185">Reference proteome</keyword>
<evidence type="ECO:0000313" key="2">
    <source>
        <dbReference type="Proteomes" id="UP000265520"/>
    </source>
</evidence>
<dbReference type="Proteomes" id="UP000265520">
    <property type="component" value="Unassembled WGS sequence"/>
</dbReference>